<dbReference type="SMART" id="SM01004">
    <property type="entry name" value="ALAD"/>
    <property type="match status" value="1"/>
</dbReference>
<evidence type="ECO:0000256" key="1">
    <source>
        <dbReference type="ARBA" id="ARBA00004694"/>
    </source>
</evidence>
<dbReference type="PANTHER" id="PTHR11458:SF0">
    <property type="entry name" value="DELTA-AMINOLEVULINIC ACID DEHYDRATASE"/>
    <property type="match status" value="1"/>
</dbReference>
<proteinExistence type="inferred from homology"/>
<dbReference type="CDD" id="cd00384">
    <property type="entry name" value="ALAD_PBGS"/>
    <property type="match status" value="1"/>
</dbReference>
<evidence type="ECO:0000313" key="12">
    <source>
        <dbReference type="Proteomes" id="UP001165089"/>
    </source>
</evidence>
<evidence type="ECO:0000256" key="10">
    <source>
        <dbReference type="RuleBase" id="RU004161"/>
    </source>
</evidence>
<keyword evidence="6" id="KW-0456">Lyase</keyword>
<gene>
    <name evidence="11" type="ORF">GETHPA_07550</name>
</gene>
<comment type="pathway">
    <text evidence="1">Porphyrin-containing compound metabolism; protoporphyrin-IX biosynthesis; coproporphyrinogen-III from 5-aminolevulinate: step 1/4.</text>
</comment>
<evidence type="ECO:0000256" key="8">
    <source>
        <dbReference type="ARBA" id="ARBA00032837"/>
    </source>
</evidence>
<dbReference type="SUPFAM" id="SSF51569">
    <property type="entry name" value="Aldolase"/>
    <property type="match status" value="1"/>
</dbReference>
<evidence type="ECO:0000256" key="7">
    <source>
        <dbReference type="ARBA" id="ARBA00023244"/>
    </source>
</evidence>
<dbReference type="InterPro" id="IPR001731">
    <property type="entry name" value="ALAD"/>
</dbReference>
<keyword evidence="7" id="KW-0627">Porphyrin biosynthesis</keyword>
<accession>A0ABQ5Q3H2</accession>
<dbReference type="PIRSF" id="PIRSF001415">
    <property type="entry name" value="Porphbilin_synth"/>
    <property type="match status" value="1"/>
</dbReference>
<dbReference type="PANTHER" id="PTHR11458">
    <property type="entry name" value="DELTA-AMINOLEVULINIC ACID DEHYDRATASE"/>
    <property type="match status" value="1"/>
</dbReference>
<dbReference type="Pfam" id="PF00490">
    <property type="entry name" value="ALAD"/>
    <property type="match status" value="1"/>
</dbReference>
<dbReference type="PRINTS" id="PR00144">
    <property type="entry name" value="DALDHYDRTASE"/>
</dbReference>
<dbReference type="EMBL" id="BSDD01000001">
    <property type="protein sequence ID" value="GLH69222.1"/>
    <property type="molecule type" value="Genomic_DNA"/>
</dbReference>
<dbReference type="Proteomes" id="UP001165089">
    <property type="component" value="Unassembled WGS sequence"/>
</dbReference>
<sequence length="325" mass="35429">MMTRSRRLRTTAALRDLVAETDLRPRHLIQPHFVQPHKGSSEISALPGIVRAGVEDTVRQVEQDLKRGLRSVLLFGVPDAHEKSPDAKACHDHAGVVPKAVTALKKAFGSDVIVMTDVCLCGYTSHGHCGLVDEEGTVLNDETLPLLAEMALRHAEAGADVAAPSDMMDGRVAAIRTRLDGAGFTQTAILSYAIKHAGAYYGPFREAADSSPKFGDRKTYQMDPRNAREGLRDALLDVQEGADMLMVKPALPNLDLIWRLREAQLAPICAYHVSSEFSSVKAADRLGWVNGDQLMLEHLTAIRRAGADMIVTYAGREAVEKGWIS</sequence>
<dbReference type="InterPro" id="IPR013785">
    <property type="entry name" value="Aldolase_TIM"/>
</dbReference>
<reference evidence="11 12" key="1">
    <citation type="journal article" date="2023" name="Antonie Van Leeuwenhoek">
        <title>Mesoterricola silvestris gen. nov., sp. nov., Mesoterricola sediminis sp. nov., Geothrix oryzae sp. nov., Geothrix edaphica sp. nov., Geothrix rubra sp. nov., and Geothrix limicola sp. nov., six novel members of Acidobacteriota isolated from soils.</title>
        <authorList>
            <person name="Itoh H."/>
            <person name="Sugisawa Y."/>
            <person name="Mise K."/>
            <person name="Xu Z."/>
            <person name="Kuniyasu M."/>
            <person name="Ushijima N."/>
            <person name="Kawano K."/>
            <person name="Kobayashi E."/>
            <person name="Shiratori Y."/>
            <person name="Masuda Y."/>
            <person name="Senoo K."/>
        </authorList>
    </citation>
    <scope>NUCLEOTIDE SEQUENCE [LARGE SCALE GENOMIC DNA]</scope>
    <source>
        <strain evidence="11 12">Red803</strain>
    </source>
</reference>
<comment type="similarity">
    <text evidence="2 10">Belongs to the ALAD family.</text>
</comment>
<evidence type="ECO:0000256" key="9">
    <source>
        <dbReference type="ARBA" id="ARBA00047651"/>
    </source>
</evidence>
<evidence type="ECO:0000313" key="11">
    <source>
        <dbReference type="EMBL" id="GLH69222.1"/>
    </source>
</evidence>
<dbReference type="NCBIfam" id="NF006762">
    <property type="entry name" value="PRK09283.1"/>
    <property type="match status" value="1"/>
</dbReference>
<name>A0ABQ5Q3H2_9BACT</name>
<evidence type="ECO:0000256" key="5">
    <source>
        <dbReference type="ARBA" id="ARBA00023133"/>
    </source>
</evidence>
<comment type="caution">
    <text evidence="11">The sequence shown here is derived from an EMBL/GenBank/DDBJ whole genome shotgun (WGS) entry which is preliminary data.</text>
</comment>
<evidence type="ECO:0000256" key="3">
    <source>
        <dbReference type="ARBA" id="ARBA00012053"/>
    </source>
</evidence>
<organism evidence="11 12">
    <name type="scientific">Geothrix rubra</name>
    <dbReference type="NCBI Taxonomy" id="2927977"/>
    <lineage>
        <taxon>Bacteria</taxon>
        <taxon>Pseudomonadati</taxon>
        <taxon>Acidobacteriota</taxon>
        <taxon>Holophagae</taxon>
        <taxon>Holophagales</taxon>
        <taxon>Holophagaceae</taxon>
        <taxon>Geothrix</taxon>
    </lineage>
</organism>
<dbReference type="RefSeq" id="WP_285723086.1">
    <property type="nucleotide sequence ID" value="NZ_BSDD01000001.1"/>
</dbReference>
<dbReference type="Gene3D" id="3.20.20.70">
    <property type="entry name" value="Aldolase class I"/>
    <property type="match status" value="1"/>
</dbReference>
<evidence type="ECO:0000256" key="6">
    <source>
        <dbReference type="ARBA" id="ARBA00023239"/>
    </source>
</evidence>
<comment type="catalytic activity">
    <reaction evidence="9">
        <text>2 5-aminolevulinate = porphobilinogen + 2 H2O + H(+)</text>
        <dbReference type="Rhea" id="RHEA:24064"/>
        <dbReference type="ChEBI" id="CHEBI:15377"/>
        <dbReference type="ChEBI" id="CHEBI:15378"/>
        <dbReference type="ChEBI" id="CHEBI:58126"/>
        <dbReference type="ChEBI" id="CHEBI:356416"/>
        <dbReference type="EC" id="4.2.1.24"/>
    </reaction>
</comment>
<keyword evidence="12" id="KW-1185">Reference proteome</keyword>
<evidence type="ECO:0000256" key="4">
    <source>
        <dbReference type="ARBA" id="ARBA00020771"/>
    </source>
</evidence>
<protein>
    <recommendedName>
        <fullName evidence="4">Delta-aminolevulinic acid dehydratase</fullName>
        <ecNumber evidence="3">4.2.1.24</ecNumber>
    </recommendedName>
    <alternativeName>
        <fullName evidence="8">Porphobilinogen synthase</fullName>
    </alternativeName>
</protein>
<dbReference type="EC" id="4.2.1.24" evidence="3"/>
<evidence type="ECO:0000256" key="2">
    <source>
        <dbReference type="ARBA" id="ARBA00008055"/>
    </source>
</evidence>
<keyword evidence="5" id="KW-0350">Heme biosynthesis</keyword>